<proteinExistence type="predicted"/>
<evidence type="ECO:0000259" key="1">
    <source>
        <dbReference type="Pfam" id="PF04149"/>
    </source>
</evidence>
<reference evidence="2 3" key="1">
    <citation type="submission" date="2024-10" db="EMBL/GenBank/DDBJ databases">
        <title>The Natural Products Discovery Center: Release of the First 8490 Sequenced Strains for Exploring Actinobacteria Biosynthetic Diversity.</title>
        <authorList>
            <person name="Kalkreuter E."/>
            <person name="Kautsar S.A."/>
            <person name="Yang D."/>
            <person name="Bader C.D."/>
            <person name="Teijaro C.N."/>
            <person name="Fluegel L."/>
            <person name="Davis C.M."/>
            <person name="Simpson J.R."/>
            <person name="Lauterbach L."/>
            <person name="Steele A.D."/>
            <person name="Gui C."/>
            <person name="Meng S."/>
            <person name="Li G."/>
            <person name="Viehrig K."/>
            <person name="Ye F."/>
            <person name="Su P."/>
            <person name="Kiefer A.F."/>
            <person name="Nichols A."/>
            <person name="Cepeda A.J."/>
            <person name="Yan W."/>
            <person name="Fan B."/>
            <person name="Jiang Y."/>
            <person name="Adhikari A."/>
            <person name="Zheng C.-J."/>
            <person name="Schuster L."/>
            <person name="Cowan T.M."/>
            <person name="Smanski M.J."/>
            <person name="Chevrette M.G."/>
            <person name="De Carvalho L.P.S."/>
            <person name="Shen B."/>
        </authorList>
    </citation>
    <scope>NUCLEOTIDE SEQUENCE [LARGE SCALE GENOMIC DNA]</scope>
    <source>
        <strain evidence="2 3">NPDC000087</strain>
    </source>
</reference>
<sequence length="62" mass="7033">MLDQNWRKSTRSGSNGQCVEARRMGETIQVRDSKNTSGPVLSFTLNEWSAFTAGVKRNEFDH</sequence>
<accession>A0ABW6WFJ4</accession>
<dbReference type="Pfam" id="PF04149">
    <property type="entry name" value="DUF397"/>
    <property type="match status" value="1"/>
</dbReference>
<organism evidence="2 3">
    <name type="scientific">Paractinoplanes globisporus</name>
    <dbReference type="NCBI Taxonomy" id="113565"/>
    <lineage>
        <taxon>Bacteria</taxon>
        <taxon>Bacillati</taxon>
        <taxon>Actinomycetota</taxon>
        <taxon>Actinomycetes</taxon>
        <taxon>Micromonosporales</taxon>
        <taxon>Micromonosporaceae</taxon>
        <taxon>Paractinoplanes</taxon>
    </lineage>
</organism>
<gene>
    <name evidence="2" type="ORF">ACFY35_16890</name>
</gene>
<dbReference type="InterPro" id="IPR007278">
    <property type="entry name" value="DUF397"/>
</dbReference>
<feature type="domain" description="DUF397" evidence="1">
    <location>
        <begin position="5"/>
        <end position="56"/>
    </location>
</feature>
<dbReference type="RefSeq" id="WP_020516718.1">
    <property type="nucleotide sequence ID" value="NZ_JBIAZU010000003.1"/>
</dbReference>
<protein>
    <submittedName>
        <fullName evidence="2">DUF397 domain-containing protein</fullName>
    </submittedName>
</protein>
<keyword evidence="3" id="KW-1185">Reference proteome</keyword>
<dbReference type="Proteomes" id="UP001602245">
    <property type="component" value="Unassembled WGS sequence"/>
</dbReference>
<comment type="caution">
    <text evidence="2">The sequence shown here is derived from an EMBL/GenBank/DDBJ whole genome shotgun (WGS) entry which is preliminary data.</text>
</comment>
<evidence type="ECO:0000313" key="2">
    <source>
        <dbReference type="EMBL" id="MFF5291120.1"/>
    </source>
</evidence>
<evidence type="ECO:0000313" key="3">
    <source>
        <dbReference type="Proteomes" id="UP001602245"/>
    </source>
</evidence>
<dbReference type="EMBL" id="JBIAZU010000003">
    <property type="protein sequence ID" value="MFF5291120.1"/>
    <property type="molecule type" value="Genomic_DNA"/>
</dbReference>
<name>A0ABW6WFJ4_9ACTN</name>